<dbReference type="EMBL" id="FNED01000004">
    <property type="protein sequence ID" value="SDI47625.1"/>
    <property type="molecule type" value="Genomic_DNA"/>
</dbReference>
<feature type="domain" description="Flagellar basal body rod protein N-terminal" evidence="8">
    <location>
        <begin position="7"/>
        <end position="36"/>
    </location>
</feature>
<dbReference type="PATRIC" id="fig|47500.8.peg.2947"/>
<dbReference type="OrthoDB" id="9802553at2"/>
<keyword evidence="5" id="KW-0964">Secreted</keyword>
<comment type="similarity">
    <text evidence="3">Belongs to the flagella basal body rod proteins family.</text>
</comment>
<dbReference type="InterPro" id="IPR053927">
    <property type="entry name" value="FlgK_helical"/>
</dbReference>
<dbReference type="GO" id="GO:0009424">
    <property type="term" value="C:bacterial-type flagellum hook"/>
    <property type="evidence" value="ECO:0007669"/>
    <property type="project" value="InterPro"/>
</dbReference>
<feature type="domain" description="Flagellar hook-associated protein FlgK helical" evidence="10">
    <location>
        <begin position="101"/>
        <end position="337"/>
    </location>
</feature>
<dbReference type="PANTHER" id="PTHR30033">
    <property type="entry name" value="FLAGELLAR HOOK-ASSOCIATED PROTEIN 1"/>
    <property type="match status" value="1"/>
</dbReference>
<evidence type="ECO:0000256" key="7">
    <source>
        <dbReference type="SAM" id="Coils"/>
    </source>
</evidence>
<dbReference type="PANTHER" id="PTHR30033:SF1">
    <property type="entry name" value="FLAGELLAR HOOK-ASSOCIATED PROTEIN 1"/>
    <property type="match status" value="1"/>
</dbReference>
<dbReference type="Pfam" id="PF22638">
    <property type="entry name" value="FlgK_D1"/>
    <property type="match status" value="1"/>
</dbReference>
<dbReference type="SUPFAM" id="SSF64518">
    <property type="entry name" value="Phase 1 flagellin"/>
    <property type="match status" value="1"/>
</dbReference>
<dbReference type="GO" id="GO:0005198">
    <property type="term" value="F:structural molecule activity"/>
    <property type="evidence" value="ECO:0007669"/>
    <property type="project" value="InterPro"/>
</dbReference>
<keyword evidence="6" id="KW-0975">Bacterial flagellum</keyword>
<dbReference type="EMBL" id="LGUG01000004">
    <property type="protein sequence ID" value="KON94600.1"/>
    <property type="molecule type" value="Genomic_DNA"/>
</dbReference>
<feature type="domain" description="Flagellar basal-body/hook protein C-terminal" evidence="9">
    <location>
        <begin position="431"/>
        <end position="470"/>
    </location>
</feature>
<proteinExistence type="inferred from homology"/>
<name>A0A0D1W1T2_ANEMI</name>
<comment type="subcellular location">
    <subcellularLocation>
        <location evidence="1">Bacterial flagellum</location>
    </subcellularLocation>
    <subcellularLocation>
        <location evidence="2">Secreted</location>
    </subcellularLocation>
</comment>
<sequence length="477" mass="51728">MSTFSGLEIAKRALFAQQASLYTTGHNIANANTPGYSRQRVNLEATSPYPYPSVSNGGQAGQVGTGVVGSSIERLRERFLDLQYRGIYKDVGEHEARADALEKVEIIMNEPSDKGFRYVMDEFWNSWQKVSQPSAEYPTRETVIQKGKALAETFNAMDRELKELQQDFDEQIKTRAGQLDTLVKEIASLNKQIGELVPHGYVPNDLYDKRDLLVDKLSKMFDIDVETVAIDVQGKKVDGAVNIKLKQPSVDLVTGNIAADISAEPAAAPSDKLANGNTRHVLNIGGTVLDAANSPVGGEISGLMQSRDTAISSYINKIDTLASNLIKEVNAAHGKNFFSGTGARDIGVAISDPNDVANNSGEPGNNDIAKAVYALKHKSVTFTVGGNNTSTTFDEFTRSIVSTLGNETEAAQNSRENAILITKQIDMSRQSISGVSPDEEMSNMIKFQHAYNAAARTVTVIDEMLDKVINGMGVVGR</sequence>
<evidence type="ECO:0000259" key="10">
    <source>
        <dbReference type="Pfam" id="PF22638"/>
    </source>
</evidence>
<evidence type="ECO:0000256" key="4">
    <source>
        <dbReference type="ARBA" id="ARBA00016244"/>
    </source>
</evidence>
<dbReference type="InterPro" id="IPR001444">
    <property type="entry name" value="Flag_bb_rod_N"/>
</dbReference>
<dbReference type="AlphaFoldDB" id="A0A0D1W1T2"/>
<evidence type="ECO:0000313" key="13">
    <source>
        <dbReference type="Proteomes" id="UP000037269"/>
    </source>
</evidence>
<dbReference type="Pfam" id="PF06429">
    <property type="entry name" value="Flg_bbr_C"/>
    <property type="match status" value="1"/>
</dbReference>
<evidence type="ECO:0000256" key="5">
    <source>
        <dbReference type="ARBA" id="ARBA00022525"/>
    </source>
</evidence>
<keyword evidence="13" id="KW-1185">Reference proteome</keyword>
<dbReference type="Proteomes" id="UP000182836">
    <property type="component" value="Unassembled WGS sequence"/>
</dbReference>
<evidence type="ECO:0000259" key="9">
    <source>
        <dbReference type="Pfam" id="PF06429"/>
    </source>
</evidence>
<keyword evidence="7" id="KW-0175">Coiled coil</keyword>
<keyword evidence="12" id="KW-0966">Cell projection</keyword>
<keyword evidence="12" id="KW-0282">Flagellum</keyword>
<gene>
    <name evidence="11" type="ORF">AF333_02935</name>
    <name evidence="12" type="ORF">SAMN04487909_104155</name>
</gene>
<evidence type="ECO:0000313" key="12">
    <source>
        <dbReference type="EMBL" id="SDI47625.1"/>
    </source>
</evidence>
<evidence type="ECO:0000313" key="11">
    <source>
        <dbReference type="EMBL" id="KON94600.1"/>
    </source>
</evidence>
<reference evidence="12 14" key="2">
    <citation type="submission" date="2016-10" db="EMBL/GenBank/DDBJ databases">
        <authorList>
            <person name="de Groot N.N."/>
        </authorList>
    </citation>
    <scope>NUCLEOTIDE SEQUENCE [LARGE SCALE GENOMIC DNA]</scope>
    <source>
        <strain evidence="12 14">DSM 2895</strain>
    </source>
</reference>
<evidence type="ECO:0000259" key="8">
    <source>
        <dbReference type="Pfam" id="PF00460"/>
    </source>
</evidence>
<evidence type="ECO:0000313" key="14">
    <source>
        <dbReference type="Proteomes" id="UP000182836"/>
    </source>
</evidence>
<dbReference type="InterPro" id="IPR010930">
    <property type="entry name" value="Flg_bb/hook_C_dom"/>
</dbReference>
<organism evidence="11 13">
    <name type="scientific">Aneurinibacillus migulanus</name>
    <name type="common">Bacillus migulanus</name>
    <dbReference type="NCBI Taxonomy" id="47500"/>
    <lineage>
        <taxon>Bacteria</taxon>
        <taxon>Bacillati</taxon>
        <taxon>Bacillota</taxon>
        <taxon>Bacilli</taxon>
        <taxon>Bacillales</taxon>
        <taxon>Paenibacillaceae</taxon>
        <taxon>Aneurinibacillus group</taxon>
        <taxon>Aneurinibacillus</taxon>
    </lineage>
</organism>
<feature type="coiled-coil region" evidence="7">
    <location>
        <begin position="147"/>
        <end position="174"/>
    </location>
</feature>
<dbReference type="GO" id="GO:0044780">
    <property type="term" value="P:bacterial-type flagellum assembly"/>
    <property type="evidence" value="ECO:0007669"/>
    <property type="project" value="InterPro"/>
</dbReference>
<dbReference type="GO" id="GO:0005576">
    <property type="term" value="C:extracellular region"/>
    <property type="evidence" value="ECO:0007669"/>
    <property type="project" value="UniProtKB-SubCell"/>
</dbReference>
<dbReference type="RefSeq" id="WP_043067644.1">
    <property type="nucleotide sequence ID" value="NZ_BJOA01000081.1"/>
</dbReference>
<dbReference type="InterPro" id="IPR002371">
    <property type="entry name" value="FlgK"/>
</dbReference>
<evidence type="ECO:0000256" key="6">
    <source>
        <dbReference type="ARBA" id="ARBA00023143"/>
    </source>
</evidence>
<keyword evidence="12" id="KW-0969">Cilium</keyword>
<dbReference type="NCBIfam" id="TIGR02492">
    <property type="entry name" value="flgK_ends"/>
    <property type="match status" value="1"/>
</dbReference>
<dbReference type="GeneID" id="42304164"/>
<evidence type="ECO:0000256" key="2">
    <source>
        <dbReference type="ARBA" id="ARBA00004613"/>
    </source>
</evidence>
<protein>
    <recommendedName>
        <fullName evidence="4">Flagellar hook-associated protein 1</fullName>
    </recommendedName>
</protein>
<reference evidence="11 13" key="1">
    <citation type="submission" date="2015-07" db="EMBL/GenBank/DDBJ databases">
        <title>Fjat-14205 dsm 2895.</title>
        <authorList>
            <person name="Liu B."/>
            <person name="Wang J."/>
            <person name="Zhu Y."/>
            <person name="Liu G."/>
            <person name="Chen Q."/>
            <person name="Chen Z."/>
            <person name="Lan J."/>
            <person name="Che J."/>
            <person name="Ge C."/>
            <person name="Shi H."/>
            <person name="Pan Z."/>
            <person name="Liu X."/>
        </authorList>
    </citation>
    <scope>NUCLEOTIDE SEQUENCE [LARGE SCALE GENOMIC DNA]</scope>
    <source>
        <strain evidence="11 13">DSM 2895</strain>
    </source>
</reference>
<dbReference type="STRING" id="47500.AF333_02935"/>
<evidence type="ECO:0000256" key="1">
    <source>
        <dbReference type="ARBA" id="ARBA00004365"/>
    </source>
</evidence>
<accession>A0A0D1W1T2</accession>
<dbReference type="Proteomes" id="UP000037269">
    <property type="component" value="Unassembled WGS sequence"/>
</dbReference>
<evidence type="ECO:0000256" key="3">
    <source>
        <dbReference type="ARBA" id="ARBA00009677"/>
    </source>
</evidence>
<dbReference type="Pfam" id="PF00460">
    <property type="entry name" value="Flg_bb_rod"/>
    <property type="match status" value="1"/>
</dbReference>